<dbReference type="AlphaFoldDB" id="A0A1I9GAS3"/>
<protein>
    <submittedName>
        <fullName evidence="1">Bm12093</fullName>
    </submittedName>
</protein>
<proteinExistence type="predicted"/>
<dbReference type="EMBL" id="LN861159">
    <property type="protein sequence ID" value="CDQ07758.1"/>
    <property type="molecule type" value="Genomic_DNA"/>
</dbReference>
<reference evidence="1" key="1">
    <citation type="journal article" date="2007" name="Science">
        <title>Draft genome of the filarial nematode parasite Brugia malayi.</title>
        <authorList>
            <person name="Ghedin E."/>
            <person name="Wang S."/>
            <person name="Spiro D."/>
            <person name="Caler E."/>
            <person name="Zhao Q."/>
            <person name="Crabtree J."/>
            <person name="Allen J.E."/>
            <person name="Delcher A.L."/>
            <person name="Guiliano D.B."/>
            <person name="Miranda-Saavedra D."/>
            <person name="Angiuoli S.V."/>
            <person name="Creasy T."/>
            <person name="Amedeo P."/>
            <person name="Haas B."/>
            <person name="El-Sayed N.M."/>
            <person name="Wortman J.R."/>
            <person name="Feldblyum T."/>
            <person name="Tallon L."/>
            <person name="Schatz M."/>
            <person name="Shumway M."/>
            <person name="Koo H."/>
            <person name="Salzberg S.L."/>
            <person name="Schobel S."/>
            <person name="Pertea M."/>
            <person name="Pop M."/>
            <person name="White O."/>
            <person name="Barton G.J."/>
            <person name="Carlow C.K."/>
            <person name="Crawford M.J."/>
            <person name="Daub J."/>
            <person name="Dimmic M.W."/>
            <person name="Estes C.F."/>
            <person name="Foster J.M."/>
            <person name="Ganatra M."/>
            <person name="Gregory W.F."/>
            <person name="Johnson N.M."/>
            <person name="Jin J."/>
            <person name="Komuniecki R."/>
            <person name="Korf I."/>
            <person name="Kumar S."/>
            <person name="Laney S."/>
            <person name="Li B.W."/>
            <person name="Li W."/>
            <person name="Lindblom T.H."/>
            <person name="Lustigman S."/>
            <person name="Ma D."/>
            <person name="Maina C.V."/>
            <person name="Martin D.M."/>
            <person name="McCarter J.P."/>
            <person name="McReynolds L."/>
            <person name="Mitreva M."/>
            <person name="Nutman T.B."/>
            <person name="Parkinson J."/>
            <person name="Peregrin-Alvarez J.M."/>
            <person name="Poole C."/>
            <person name="Ren Q."/>
            <person name="Saunders L."/>
            <person name="Sluder A.E."/>
            <person name="Smith K."/>
            <person name="Stanke M."/>
            <person name="Unnasch T.R."/>
            <person name="Ware J."/>
            <person name="Wei A.D."/>
            <person name="Weil G."/>
            <person name="Williams D.J."/>
            <person name="Zhang Y."/>
            <person name="Williams S.A."/>
            <person name="Fraser-Liggett C."/>
            <person name="Slatko B."/>
            <person name="Blaxter M.L."/>
            <person name="Scott A.L."/>
        </authorList>
    </citation>
    <scope>NUCLEOTIDE SEQUENCE</scope>
    <source>
        <strain evidence="1">FR3</strain>
    </source>
</reference>
<accession>A0A1I9GAS3</accession>
<evidence type="ECO:0000313" key="1">
    <source>
        <dbReference type="EMBL" id="CDQ07758.1"/>
    </source>
</evidence>
<gene>
    <name evidence="1" type="primary">Bm12093</name>
    <name evidence="1" type="ORF">BM_Bm12093</name>
</gene>
<name>A0A1I9GAS3_BRUMA</name>
<sequence length="147" mass="16324">MIGSQNFENFKLRIFDRLLTWEPDDVLNTFIIPNGENHQVSNDGTHQIVFSSSGNDALFTTVLVRCIVQLELVDAVNSIIFGQESVKKDEAKANAVLSIVSQPESYNKPTGQELRNGDFKQEVVDNVENGTLESTDGGLYKYIGTIL</sequence>
<organism evidence="1">
    <name type="scientific">Brugia malayi</name>
    <name type="common">Filarial nematode worm</name>
    <dbReference type="NCBI Taxonomy" id="6279"/>
    <lineage>
        <taxon>Eukaryota</taxon>
        <taxon>Metazoa</taxon>
        <taxon>Ecdysozoa</taxon>
        <taxon>Nematoda</taxon>
        <taxon>Chromadorea</taxon>
        <taxon>Rhabditida</taxon>
        <taxon>Spirurina</taxon>
        <taxon>Spiruromorpha</taxon>
        <taxon>Filarioidea</taxon>
        <taxon>Onchocercidae</taxon>
        <taxon>Brugia</taxon>
    </lineage>
</organism>
<reference evidence="1" key="2">
    <citation type="submission" date="2012-12" db="EMBL/GenBank/DDBJ databases">
        <authorList>
            <consortium name="WormBase Consortium"/>
            <person name="Ghedin E."/>
            <person name="Paulini M."/>
        </authorList>
    </citation>
    <scope>NUCLEOTIDE SEQUENCE</scope>
    <source>
        <strain evidence="1">FR3</strain>
    </source>
</reference>